<dbReference type="PANTHER" id="PTHR34203:SF15">
    <property type="entry name" value="SLL1173 PROTEIN"/>
    <property type="match status" value="1"/>
</dbReference>
<reference evidence="2 3" key="1">
    <citation type="submission" date="2019-02" db="EMBL/GenBank/DDBJ databases">
        <title>Prokaryotic population dynamics and viral predation in marine succession experiment using metagenomics: the confinement effect.</title>
        <authorList>
            <person name="Haro-Moreno J.M."/>
            <person name="Rodriguez-Valera F."/>
            <person name="Lopez-Perez M."/>
        </authorList>
    </citation>
    <scope>NUCLEOTIDE SEQUENCE [LARGE SCALE GENOMIC DNA]</scope>
    <source>
        <strain evidence="2">MED-G170</strain>
    </source>
</reference>
<dbReference type="InterPro" id="IPR006342">
    <property type="entry name" value="FkbM_mtfrase"/>
</dbReference>
<keyword evidence="2" id="KW-0489">Methyltransferase</keyword>
<evidence type="ECO:0000259" key="1">
    <source>
        <dbReference type="Pfam" id="PF05050"/>
    </source>
</evidence>
<name>A0A520MIJ1_9GAMM</name>
<dbReference type="NCBIfam" id="TIGR01444">
    <property type="entry name" value="fkbM_fam"/>
    <property type="match status" value="1"/>
</dbReference>
<dbReference type="EMBL" id="SHBP01000002">
    <property type="protein sequence ID" value="RZO21045.1"/>
    <property type="molecule type" value="Genomic_DNA"/>
</dbReference>
<dbReference type="SUPFAM" id="SSF53335">
    <property type="entry name" value="S-adenosyl-L-methionine-dependent methyltransferases"/>
    <property type="match status" value="1"/>
</dbReference>
<gene>
    <name evidence="2" type="ORF">EVB03_02100</name>
</gene>
<dbReference type="GO" id="GO:0032259">
    <property type="term" value="P:methylation"/>
    <property type="evidence" value="ECO:0007669"/>
    <property type="project" value="UniProtKB-KW"/>
</dbReference>
<dbReference type="AlphaFoldDB" id="A0A520MIJ1"/>
<organism evidence="2 3">
    <name type="scientific">SAR92 clade bacterium</name>
    <dbReference type="NCBI Taxonomy" id="2315479"/>
    <lineage>
        <taxon>Bacteria</taxon>
        <taxon>Pseudomonadati</taxon>
        <taxon>Pseudomonadota</taxon>
        <taxon>Gammaproteobacteria</taxon>
        <taxon>Cellvibrionales</taxon>
        <taxon>Porticoccaceae</taxon>
        <taxon>SAR92 clade</taxon>
    </lineage>
</organism>
<comment type="caution">
    <text evidence="2">The sequence shown here is derived from an EMBL/GenBank/DDBJ whole genome shotgun (WGS) entry which is preliminary data.</text>
</comment>
<evidence type="ECO:0000313" key="3">
    <source>
        <dbReference type="Proteomes" id="UP000315889"/>
    </source>
</evidence>
<accession>A0A520MIJ1</accession>
<dbReference type="Proteomes" id="UP000315889">
    <property type="component" value="Unassembled WGS sequence"/>
</dbReference>
<keyword evidence="2" id="KW-0808">Transferase</keyword>
<dbReference type="PANTHER" id="PTHR34203">
    <property type="entry name" value="METHYLTRANSFERASE, FKBM FAMILY PROTEIN"/>
    <property type="match status" value="1"/>
</dbReference>
<dbReference type="Pfam" id="PF05050">
    <property type="entry name" value="Methyltransf_21"/>
    <property type="match status" value="1"/>
</dbReference>
<dbReference type="InterPro" id="IPR052514">
    <property type="entry name" value="SAM-dependent_MTase"/>
</dbReference>
<feature type="domain" description="Methyltransferase FkbM" evidence="1">
    <location>
        <begin position="69"/>
        <end position="220"/>
    </location>
</feature>
<dbReference type="Gene3D" id="3.40.50.150">
    <property type="entry name" value="Vaccinia Virus protein VP39"/>
    <property type="match status" value="1"/>
</dbReference>
<sequence length="262" mass="29449">MNIVMRQILKFGLEKAAQRNVKDYPQVACFSHDIISRKIMIDGIFERNELIALKSFLISEPNPREICLDIGGNIGNHAVFFSGLFEQVISFEPNHKTFQLLAINAELADNITAVNLGLSDQTDMLPAKVNDLNLGGAQITDPSEANTEFSVMALDEYLQNKAPRPISFIKMDVEGYELKALQGATETLQKHQPMLVLEFHVKKDKTKTDAILSFLAAQGYGYAHIFKPKFLSRSKPKFVKVPLSGLENYPTKNHKMVIFTFD</sequence>
<evidence type="ECO:0000313" key="2">
    <source>
        <dbReference type="EMBL" id="RZO21045.1"/>
    </source>
</evidence>
<dbReference type="GO" id="GO:0008168">
    <property type="term" value="F:methyltransferase activity"/>
    <property type="evidence" value="ECO:0007669"/>
    <property type="project" value="UniProtKB-KW"/>
</dbReference>
<dbReference type="InterPro" id="IPR029063">
    <property type="entry name" value="SAM-dependent_MTases_sf"/>
</dbReference>
<protein>
    <submittedName>
        <fullName evidence="2">FkbM family methyltransferase</fullName>
    </submittedName>
</protein>
<proteinExistence type="predicted"/>